<name>A0AAD9JVF1_9ANNE</name>
<keyword evidence="1" id="KW-0677">Repeat</keyword>
<dbReference type="InterPro" id="IPR036770">
    <property type="entry name" value="Ankyrin_rpt-contain_sf"/>
</dbReference>
<evidence type="ECO:0000313" key="4">
    <source>
        <dbReference type="EMBL" id="KAK2160174.1"/>
    </source>
</evidence>
<gene>
    <name evidence="4" type="ORF">LSH36_138g00040</name>
</gene>
<dbReference type="AlphaFoldDB" id="A0AAD9JVF1"/>
<evidence type="ECO:0000256" key="3">
    <source>
        <dbReference type="PROSITE-ProRule" id="PRU00023"/>
    </source>
</evidence>
<organism evidence="4 5">
    <name type="scientific">Paralvinella palmiformis</name>
    <dbReference type="NCBI Taxonomy" id="53620"/>
    <lineage>
        <taxon>Eukaryota</taxon>
        <taxon>Metazoa</taxon>
        <taxon>Spiralia</taxon>
        <taxon>Lophotrochozoa</taxon>
        <taxon>Annelida</taxon>
        <taxon>Polychaeta</taxon>
        <taxon>Sedentaria</taxon>
        <taxon>Canalipalpata</taxon>
        <taxon>Terebellida</taxon>
        <taxon>Terebelliformia</taxon>
        <taxon>Alvinellidae</taxon>
        <taxon>Paralvinella</taxon>
    </lineage>
</organism>
<evidence type="ECO:0000313" key="5">
    <source>
        <dbReference type="Proteomes" id="UP001208570"/>
    </source>
</evidence>
<comment type="caution">
    <text evidence="4">The sequence shown here is derived from an EMBL/GenBank/DDBJ whole genome shotgun (WGS) entry which is preliminary data.</text>
</comment>
<dbReference type="PANTHER" id="PTHR24171:SF9">
    <property type="entry name" value="ANKYRIN REPEAT DOMAIN-CONTAINING PROTEIN 39"/>
    <property type="match status" value="1"/>
</dbReference>
<dbReference type="EMBL" id="JAODUP010000138">
    <property type="protein sequence ID" value="KAK2160174.1"/>
    <property type="molecule type" value="Genomic_DNA"/>
</dbReference>
<feature type="repeat" description="ANK" evidence="3">
    <location>
        <begin position="771"/>
        <end position="803"/>
    </location>
</feature>
<dbReference type="Pfam" id="PF12796">
    <property type="entry name" value="Ank_2"/>
    <property type="match status" value="3"/>
</dbReference>
<evidence type="ECO:0000256" key="2">
    <source>
        <dbReference type="ARBA" id="ARBA00023043"/>
    </source>
</evidence>
<dbReference type="SUPFAM" id="SSF48403">
    <property type="entry name" value="Ankyrin repeat"/>
    <property type="match status" value="2"/>
</dbReference>
<dbReference type="SMART" id="SM00248">
    <property type="entry name" value="ANK"/>
    <property type="match status" value="8"/>
</dbReference>
<dbReference type="PROSITE" id="PS50088">
    <property type="entry name" value="ANK_REPEAT"/>
    <property type="match status" value="3"/>
</dbReference>
<dbReference type="PANTHER" id="PTHR24171">
    <property type="entry name" value="ANKYRIN REPEAT DOMAIN-CONTAINING PROTEIN 39-RELATED"/>
    <property type="match status" value="1"/>
</dbReference>
<dbReference type="PROSITE" id="PS50297">
    <property type="entry name" value="ANK_REP_REGION"/>
    <property type="match status" value="2"/>
</dbReference>
<proteinExistence type="predicted"/>
<dbReference type="InterPro" id="IPR002110">
    <property type="entry name" value="Ankyrin_rpt"/>
</dbReference>
<keyword evidence="2 3" id="KW-0040">ANK repeat</keyword>
<feature type="repeat" description="ANK" evidence="3">
    <location>
        <begin position="490"/>
        <end position="522"/>
    </location>
</feature>
<evidence type="ECO:0000256" key="1">
    <source>
        <dbReference type="ARBA" id="ARBA00022737"/>
    </source>
</evidence>
<reference evidence="4" key="1">
    <citation type="journal article" date="2023" name="Mol. Biol. Evol.">
        <title>Third-Generation Sequencing Reveals the Adaptive Role of the Epigenome in Three Deep-Sea Polychaetes.</title>
        <authorList>
            <person name="Perez M."/>
            <person name="Aroh O."/>
            <person name="Sun Y."/>
            <person name="Lan Y."/>
            <person name="Juniper S.K."/>
            <person name="Young C.R."/>
            <person name="Angers B."/>
            <person name="Qian P.Y."/>
        </authorList>
    </citation>
    <scope>NUCLEOTIDE SEQUENCE</scope>
    <source>
        <strain evidence="4">P08H-3</strain>
    </source>
</reference>
<accession>A0AAD9JVF1</accession>
<dbReference type="Gene3D" id="1.25.40.20">
    <property type="entry name" value="Ankyrin repeat-containing domain"/>
    <property type="match status" value="2"/>
</dbReference>
<protein>
    <submittedName>
        <fullName evidence="4">Uncharacterized protein</fullName>
    </submittedName>
</protein>
<feature type="repeat" description="ANK" evidence="3">
    <location>
        <begin position="618"/>
        <end position="650"/>
    </location>
</feature>
<sequence length="942" mass="106905">MIKTTGNNGIQQNVCANSEITKEVSEKIDLNDRLLEIILVCIIEDEDVAVKLRGKLLKNENISVSVAVTSSSPKAKMGCSSKLENAFVVPLVSSRSLKNENYLSYYHDVIDASSGKNNTIAIRLPGVKDKDWPKYPRHVIRVQTSSSFHYNDNNMADCAAELVELCFSEMTKWVVRELAPKTDRLLTLEIDIRLPVENERDSRLETVMDKVTKQLRDPWTPIRQSFFRLFKAVNIRVLNIPKTNHLLLEIVFGKQEHIENMQKFCSSKKINIMFEECFRSLKTETDLQFTFCVNYQNENPDDAASLADNGNIIFTTGSRDCDTCGVDSLANVVVGWNRAKTLAGIIKKIVAEKSGYHPYDLFSQIIKNKGKVNIKDAQDDTGHNIIHLVVLSGRKEFLEEIFYAGIWDNLRSETIDPEKDEQYGGYTASGLAEKLLFRDIGPSVFEELEYYDELWMTMPPLHRACLRGKINYVRWICQTYSDAIHLRDSNGSTCILYACASGTVEIVELLITRGANPTDTNDRGEDGLLLAGKFAKSDMIHFLLTRFSFAPHRKDHLNHRTVDYPAINGDKKMMESFHKYGMPPDATTVSVAAKYQCIPMVQWLINTYCTDVSGKDWHGRTPFLNAAANGSVKLLVMLLDHGADMLDTDEDNRNCLHLAAECNHIETCRFLLKVAREKLVIDRLLNDKDHVSEKKQCIVVSGRDRGKPAWHYFLLKRSVEHLFDVTKKLGQIDLKKFGRILYSGFGQNPDKAMLKKIEEEMSMSLRGRGFPDMTPLALATYLDQTEVACLLIDEGARLDTTDYYNNTLLHLAAMRGNMKLVQRIYKDPKEALRNNAEGHSPVDIAQMNGHISVLNFLEGLKQMKHVEVITKFLEESKKGLDDERLMSLRSFGEDIRLYVIGRIRHLRISINGVLKDMGSGPIQEESAYEESQRRQAFAGLSH</sequence>
<dbReference type="Proteomes" id="UP001208570">
    <property type="component" value="Unassembled WGS sequence"/>
</dbReference>
<keyword evidence="5" id="KW-1185">Reference proteome</keyword>